<organism evidence="3 4">
    <name type="scientific">Lysinibacillus alkalisoli</name>
    <dbReference type="NCBI Taxonomy" id="1911548"/>
    <lineage>
        <taxon>Bacteria</taxon>
        <taxon>Bacillati</taxon>
        <taxon>Bacillota</taxon>
        <taxon>Bacilli</taxon>
        <taxon>Bacillales</taxon>
        <taxon>Bacillaceae</taxon>
        <taxon>Lysinibacillus</taxon>
    </lineage>
</organism>
<dbReference type="SUPFAM" id="SSF101874">
    <property type="entry name" value="YceI-like"/>
    <property type="match status" value="1"/>
</dbReference>
<dbReference type="Gene3D" id="2.40.128.110">
    <property type="entry name" value="Lipid/polyisoprenoid-binding, YceI-like"/>
    <property type="match status" value="1"/>
</dbReference>
<dbReference type="SMART" id="SM00867">
    <property type="entry name" value="YceI"/>
    <property type="match status" value="1"/>
</dbReference>
<dbReference type="EMBL" id="BMJT01000004">
    <property type="protein sequence ID" value="GGG20224.1"/>
    <property type="molecule type" value="Genomic_DNA"/>
</dbReference>
<dbReference type="PANTHER" id="PTHR34406:SF1">
    <property type="entry name" value="PROTEIN YCEI"/>
    <property type="match status" value="1"/>
</dbReference>
<comment type="caution">
    <text evidence="3">The sequence shown here is derived from an EMBL/GenBank/DDBJ whole genome shotgun (WGS) entry which is preliminary data.</text>
</comment>
<dbReference type="RefSeq" id="WP_188614253.1">
    <property type="nucleotide sequence ID" value="NZ_BMJT01000004.1"/>
</dbReference>
<evidence type="ECO:0000256" key="1">
    <source>
        <dbReference type="ARBA" id="ARBA00008812"/>
    </source>
</evidence>
<dbReference type="Proteomes" id="UP000616608">
    <property type="component" value="Unassembled WGS sequence"/>
</dbReference>
<protein>
    <submittedName>
        <fullName evidence="3">Polyisoprenoid-binding protein</fullName>
    </submittedName>
</protein>
<evidence type="ECO:0000313" key="4">
    <source>
        <dbReference type="Proteomes" id="UP000616608"/>
    </source>
</evidence>
<sequence length="176" mass="19811">MVTYVVDSNHSSIEFIVKHMMVSKVKGFFENYEAEVEATDLEDLTTAQVSFAIDAKSINTRNEDRDTHLRSADFFNVESYPLIRFASTQITKDGSDYELTGDLTIRGTTKPVTFEVEYNGKSKGFDGKTVYGFEAETKINREEFGLTWNAALETGGVVVSKDVKIRVELELTHQEA</sequence>
<dbReference type="InterPro" id="IPR036761">
    <property type="entry name" value="TTHA0802/YceI-like_sf"/>
</dbReference>
<gene>
    <name evidence="3" type="ORF">GCM10007425_13270</name>
</gene>
<keyword evidence="4" id="KW-1185">Reference proteome</keyword>
<evidence type="ECO:0000259" key="2">
    <source>
        <dbReference type="SMART" id="SM00867"/>
    </source>
</evidence>
<dbReference type="Pfam" id="PF04264">
    <property type="entry name" value="YceI"/>
    <property type="match status" value="1"/>
</dbReference>
<proteinExistence type="inferred from homology"/>
<accession>A0A917LG37</accession>
<dbReference type="InterPro" id="IPR007372">
    <property type="entry name" value="Lipid/polyisoprenoid-bd_YceI"/>
</dbReference>
<dbReference type="PANTHER" id="PTHR34406">
    <property type="entry name" value="PROTEIN YCEI"/>
    <property type="match status" value="1"/>
</dbReference>
<dbReference type="AlphaFoldDB" id="A0A917LG37"/>
<evidence type="ECO:0000313" key="3">
    <source>
        <dbReference type="EMBL" id="GGG20224.1"/>
    </source>
</evidence>
<comment type="similarity">
    <text evidence="1">Belongs to the UPF0312 family.</text>
</comment>
<reference evidence="3" key="1">
    <citation type="journal article" date="2014" name="Int. J. Syst. Evol. Microbiol.">
        <title>Complete genome sequence of Corynebacterium casei LMG S-19264T (=DSM 44701T), isolated from a smear-ripened cheese.</title>
        <authorList>
            <consortium name="US DOE Joint Genome Institute (JGI-PGF)"/>
            <person name="Walter F."/>
            <person name="Albersmeier A."/>
            <person name="Kalinowski J."/>
            <person name="Ruckert C."/>
        </authorList>
    </citation>
    <scope>NUCLEOTIDE SEQUENCE</scope>
    <source>
        <strain evidence="3">CGMCC 1.15760</strain>
    </source>
</reference>
<name>A0A917LG37_9BACI</name>
<reference evidence="3" key="2">
    <citation type="submission" date="2020-09" db="EMBL/GenBank/DDBJ databases">
        <authorList>
            <person name="Sun Q."/>
            <person name="Zhou Y."/>
        </authorList>
    </citation>
    <scope>NUCLEOTIDE SEQUENCE</scope>
    <source>
        <strain evidence="3">CGMCC 1.15760</strain>
    </source>
</reference>
<feature type="domain" description="Lipid/polyisoprenoid-binding YceI-like" evidence="2">
    <location>
        <begin position="3"/>
        <end position="172"/>
    </location>
</feature>